<feature type="compositionally biased region" description="Polar residues" evidence="1">
    <location>
        <begin position="352"/>
        <end position="371"/>
    </location>
</feature>
<proteinExistence type="predicted"/>
<feature type="non-terminal residue" evidence="3">
    <location>
        <position position="723"/>
    </location>
</feature>
<dbReference type="RefSeq" id="XP_018010840.1">
    <property type="nucleotide sequence ID" value="XM_018155351.2"/>
</dbReference>
<dbReference type="Proteomes" id="UP000694843">
    <property type="component" value="Unplaced"/>
</dbReference>
<evidence type="ECO:0000313" key="3">
    <source>
        <dbReference type="RefSeq" id="XP_018010840.1"/>
    </source>
</evidence>
<feature type="region of interest" description="Disordered" evidence="1">
    <location>
        <begin position="260"/>
        <end position="302"/>
    </location>
</feature>
<organism evidence="2 3">
    <name type="scientific">Hyalella azteca</name>
    <name type="common">Amphipod</name>
    <dbReference type="NCBI Taxonomy" id="294128"/>
    <lineage>
        <taxon>Eukaryota</taxon>
        <taxon>Metazoa</taxon>
        <taxon>Ecdysozoa</taxon>
        <taxon>Arthropoda</taxon>
        <taxon>Crustacea</taxon>
        <taxon>Multicrustacea</taxon>
        <taxon>Malacostraca</taxon>
        <taxon>Eumalacostraca</taxon>
        <taxon>Peracarida</taxon>
        <taxon>Amphipoda</taxon>
        <taxon>Senticaudata</taxon>
        <taxon>Talitrida</taxon>
        <taxon>Talitroidea</taxon>
        <taxon>Hyalellidae</taxon>
        <taxon>Hyalella</taxon>
    </lineage>
</organism>
<name>A0A8B7NB76_HYAAZ</name>
<feature type="region of interest" description="Disordered" evidence="1">
    <location>
        <begin position="175"/>
        <end position="219"/>
    </location>
</feature>
<feature type="region of interest" description="Disordered" evidence="1">
    <location>
        <begin position="32"/>
        <end position="51"/>
    </location>
</feature>
<dbReference type="KEGG" id="hazt:108668181"/>
<dbReference type="GeneID" id="108668181"/>
<keyword evidence="2" id="KW-1185">Reference proteome</keyword>
<evidence type="ECO:0000313" key="2">
    <source>
        <dbReference type="Proteomes" id="UP000694843"/>
    </source>
</evidence>
<dbReference type="AlphaFoldDB" id="A0A8B7NB76"/>
<feature type="region of interest" description="Disordered" evidence="1">
    <location>
        <begin position="321"/>
        <end position="406"/>
    </location>
</feature>
<sequence>MGWFSQGEDPSFPPPPPPLACIELIEQPIFNGDAGPSNPFPHTLKSSQPQYDLNPSSDILQIRPSELSYTRPLLQPHNVPSKEQYARPLATTDRKLAGNVAKLRFAASPCNIPVKGAHLSYQQQHLSASQPSLNTWTNDDLHDDPDDFFSPDYFGSLTYRNTQLNARLGSYNVKDSRLSSNDVGDRDRKIYLSPQSHNPPSLIHNHHKSTPNLSELQERPMPAHPWDAEFFKKGYTPIIVRYDFGAKLASGDGDAPFISGGTLSPSKSEGSINRAFSGTDRLKQVSNGRKKHKEQNSSTTCSSIQVLTPCNQGYYHHHNQGYSPYTPPGSDSNVPTGSSASSSSSYVPGGTVISNQNCVPYSPLGSTTHTPPGSAPYTPPASAPHTPVPPSVASDGVRKGSNRRRRINSKYKYRRASCPLAFEKGGISAAFWSSQQLPRSLYCVCGSKTVLVAKAKDILRAAVSCPAVNGCQGWGDTGGSFKGGRRSAVLQVYSCCTSAERCAASLQLLHVCRALCCKSTAAARLQSAVLQVYSCCTSAERCAASLQLLHVCRALCCKSTAAARLQSAVLQVYSCCTSAERCPASLQLQLCELMYSINAAPMQAAAVRTASAALYSAASMFLSQAETPSLHSSMVKARQFSQHKSSPLQIWTHLERQFRNYVQRQQQQQQQQHRRGDFSLERRGLERPQGDVPSSPSQASPLCFERGCIQEPCLLPGLELECL</sequence>
<accession>A0A8B7NB76</accession>
<protein>
    <submittedName>
        <fullName evidence="3">Uncharacterized protein LOC108668181</fullName>
    </submittedName>
</protein>
<feature type="compositionally biased region" description="Polar residues" evidence="1">
    <location>
        <begin position="261"/>
        <end position="276"/>
    </location>
</feature>
<evidence type="ECO:0000256" key="1">
    <source>
        <dbReference type="SAM" id="MobiDB-lite"/>
    </source>
</evidence>
<reference evidence="3" key="1">
    <citation type="submission" date="2025-08" db="UniProtKB">
        <authorList>
            <consortium name="RefSeq"/>
        </authorList>
    </citation>
    <scope>IDENTIFICATION</scope>
    <source>
        <tissue evidence="3">Whole organism</tissue>
    </source>
</reference>
<gene>
    <name evidence="3" type="primary">LOC108668181</name>
</gene>
<feature type="compositionally biased region" description="Pro residues" evidence="1">
    <location>
        <begin position="373"/>
        <end position="390"/>
    </location>
</feature>